<keyword evidence="1" id="KW-0472">Membrane</keyword>
<keyword evidence="1" id="KW-1133">Transmembrane helix</keyword>
<keyword evidence="1" id="KW-0812">Transmembrane</keyword>
<sequence length="341" mass="37749">MNKEVLEQFGLDIQQTRLLFSMQRYIVQQDIGIEKNEKYKEKKAQWLHIWEKGILQVLNNADNGTTLDFITGEEELRKTCNHIINRNENLNISQYLILLELSLFVPYFPIGEFQIKFYERVNLDTKYADFLLDKFASMLEVDKEFIERYRKTFKSSIRSISGFYTRMLIGAGVGAVLLAITAGFAAPFIGGLAAPLGLYGAAAVNAGLAALGGGAVAAGGFGIAGGLCVIVGGGTIFGVLSGGVMGAALSSSSDFALREGAKLEVVMKEIILLSQKDVRLAQEMIKSQQDVIRELEKQLCDLKFNEKENKERIKTLAKSIEYLRNSLDSSYKALNEIETTV</sequence>
<dbReference type="Proteomes" id="UP000225766">
    <property type="component" value="Unassembled WGS sequence"/>
</dbReference>
<accession>A0A2C1LUA6</accession>
<name>A0A2C1LUA6_BACCE</name>
<feature type="transmembrane region" description="Helical" evidence="1">
    <location>
        <begin position="223"/>
        <end position="249"/>
    </location>
</feature>
<dbReference type="AlphaFoldDB" id="A0A2C1LUA6"/>
<evidence type="ECO:0000313" key="2">
    <source>
        <dbReference type="EMBL" id="PGU01375.1"/>
    </source>
</evidence>
<gene>
    <name evidence="2" type="ORF">COD19_13870</name>
</gene>
<evidence type="ECO:0000313" key="3">
    <source>
        <dbReference type="Proteomes" id="UP000225766"/>
    </source>
</evidence>
<proteinExistence type="predicted"/>
<evidence type="ECO:0000256" key="1">
    <source>
        <dbReference type="SAM" id="Phobius"/>
    </source>
</evidence>
<reference evidence="2 3" key="1">
    <citation type="submission" date="2017-09" db="EMBL/GenBank/DDBJ databases">
        <title>Large-scale bioinformatics analysis of Bacillus genomes uncovers conserved roles of natural products in bacterial physiology.</title>
        <authorList>
            <consortium name="Agbiome Team Llc"/>
            <person name="Bleich R.M."/>
            <person name="Grubbs K.J."/>
            <person name="Santa Maria K.C."/>
            <person name="Allen S.E."/>
            <person name="Farag S."/>
            <person name="Shank E.A."/>
            <person name="Bowers A."/>
        </authorList>
    </citation>
    <scope>NUCLEOTIDE SEQUENCE [LARGE SCALE GENOMIC DNA]</scope>
    <source>
        <strain evidence="2 3">AFS040105</strain>
    </source>
</reference>
<dbReference type="EMBL" id="NUMG01000016">
    <property type="protein sequence ID" value="PGU01375.1"/>
    <property type="molecule type" value="Genomic_DNA"/>
</dbReference>
<dbReference type="RefSeq" id="WP_098882715.1">
    <property type="nucleotide sequence ID" value="NZ_NUMG01000016.1"/>
</dbReference>
<feature type="transmembrane region" description="Helical" evidence="1">
    <location>
        <begin position="163"/>
        <end position="189"/>
    </location>
</feature>
<protein>
    <submittedName>
        <fullName evidence="2">Uncharacterized protein</fullName>
    </submittedName>
</protein>
<comment type="caution">
    <text evidence="2">The sequence shown here is derived from an EMBL/GenBank/DDBJ whole genome shotgun (WGS) entry which is preliminary data.</text>
</comment>
<feature type="transmembrane region" description="Helical" evidence="1">
    <location>
        <begin position="196"/>
        <end position="217"/>
    </location>
</feature>
<organism evidence="2 3">
    <name type="scientific">Bacillus cereus</name>
    <dbReference type="NCBI Taxonomy" id="1396"/>
    <lineage>
        <taxon>Bacteria</taxon>
        <taxon>Bacillati</taxon>
        <taxon>Bacillota</taxon>
        <taxon>Bacilli</taxon>
        <taxon>Bacillales</taxon>
        <taxon>Bacillaceae</taxon>
        <taxon>Bacillus</taxon>
        <taxon>Bacillus cereus group</taxon>
    </lineage>
</organism>